<dbReference type="Pfam" id="PF12796">
    <property type="entry name" value="Ank_2"/>
    <property type="match status" value="1"/>
</dbReference>
<accession>A0A2B4RKG8</accession>
<evidence type="ECO:0000313" key="6">
    <source>
        <dbReference type="Proteomes" id="UP000225706"/>
    </source>
</evidence>
<name>A0A2B4RKG8_STYPI</name>
<dbReference type="OrthoDB" id="3246549at2759"/>
<evidence type="ECO:0000256" key="1">
    <source>
        <dbReference type="ARBA" id="ARBA00022737"/>
    </source>
</evidence>
<protein>
    <submittedName>
        <fullName evidence="5">Ankyrin repeat and EF-hand domain-containing protein 1</fullName>
    </submittedName>
</protein>
<dbReference type="AlphaFoldDB" id="A0A2B4RKG8"/>
<sequence length="471" mass="52380">MAFSSNDKRWLVTLVASNKVVAPVLQDIVKQGMAELYAALNNHLNGLPIPCSLQTLTYADVCHLAATPSLASSLKDLSFGNINNNCGVHGKSKKVYNYNSLADDVRENVRNRGSHFNESDWKETVFDQCFDKLKALLQCLPLLPDKKKELLEELSAWKTEGFKRIVDNDVKDLLGKFQNVKLASINEKLDDMPTKDESERVIKKLHSFHTSLMEKLDSMESFIREVHHKLDGGLGATNANPVPTIFDFPKHLQRKEVKQRQDPETKRLKNASTTNRIQKATKPDQSKEKNPDPPYKLRGENAMLARKRIHNAAINGECDVIKLLLESGDNGDQTDKFGLTPLHLAVWYGQRAVVELLLQYGANVDAVDRKNKEGRQASWLGFQSHTTTVTAANASGGTQTEALREIYVNSLALPLVVYNNTTAMNNRSDGLTARVLAGLFTNVSFNNSPVNISINFQSNVHPNDSANGSCL</sequence>
<dbReference type="SMART" id="SM00248">
    <property type="entry name" value="ANK"/>
    <property type="match status" value="2"/>
</dbReference>
<organism evidence="5 6">
    <name type="scientific">Stylophora pistillata</name>
    <name type="common">Smooth cauliflower coral</name>
    <dbReference type="NCBI Taxonomy" id="50429"/>
    <lineage>
        <taxon>Eukaryota</taxon>
        <taxon>Metazoa</taxon>
        <taxon>Cnidaria</taxon>
        <taxon>Anthozoa</taxon>
        <taxon>Hexacorallia</taxon>
        <taxon>Scleractinia</taxon>
        <taxon>Astrocoeniina</taxon>
        <taxon>Pocilloporidae</taxon>
        <taxon>Stylophora</taxon>
    </lineage>
</organism>
<feature type="compositionally biased region" description="Basic and acidic residues" evidence="4">
    <location>
        <begin position="281"/>
        <end position="298"/>
    </location>
</feature>
<dbReference type="PANTHER" id="PTHR24171:SF9">
    <property type="entry name" value="ANKYRIN REPEAT DOMAIN-CONTAINING PROTEIN 39"/>
    <property type="match status" value="1"/>
</dbReference>
<dbReference type="Proteomes" id="UP000225706">
    <property type="component" value="Unassembled WGS sequence"/>
</dbReference>
<dbReference type="PROSITE" id="PS50297">
    <property type="entry name" value="ANK_REP_REGION"/>
    <property type="match status" value="1"/>
</dbReference>
<keyword evidence="2 3" id="KW-0040">ANK repeat</keyword>
<keyword evidence="6" id="KW-1185">Reference proteome</keyword>
<dbReference type="InterPro" id="IPR036770">
    <property type="entry name" value="Ankyrin_rpt-contain_sf"/>
</dbReference>
<keyword evidence="1" id="KW-0677">Repeat</keyword>
<gene>
    <name evidence="5" type="primary">Ankef1</name>
    <name evidence="5" type="ORF">AWC38_SpisGene18950</name>
</gene>
<evidence type="ECO:0000256" key="3">
    <source>
        <dbReference type="PROSITE-ProRule" id="PRU00023"/>
    </source>
</evidence>
<evidence type="ECO:0000256" key="4">
    <source>
        <dbReference type="SAM" id="MobiDB-lite"/>
    </source>
</evidence>
<feature type="region of interest" description="Disordered" evidence="4">
    <location>
        <begin position="254"/>
        <end position="298"/>
    </location>
</feature>
<reference evidence="6" key="1">
    <citation type="journal article" date="2017" name="bioRxiv">
        <title>Comparative analysis of the genomes of Stylophora pistillata and Acropora digitifera provides evidence for extensive differences between species of corals.</title>
        <authorList>
            <person name="Voolstra C.R."/>
            <person name="Li Y."/>
            <person name="Liew Y.J."/>
            <person name="Baumgarten S."/>
            <person name="Zoccola D."/>
            <person name="Flot J.-F."/>
            <person name="Tambutte S."/>
            <person name="Allemand D."/>
            <person name="Aranda M."/>
        </authorList>
    </citation>
    <scope>NUCLEOTIDE SEQUENCE [LARGE SCALE GENOMIC DNA]</scope>
</reference>
<dbReference type="Gene3D" id="1.25.40.20">
    <property type="entry name" value="Ankyrin repeat-containing domain"/>
    <property type="match status" value="1"/>
</dbReference>
<comment type="caution">
    <text evidence="5">The sequence shown here is derived from an EMBL/GenBank/DDBJ whole genome shotgun (WGS) entry which is preliminary data.</text>
</comment>
<dbReference type="EMBL" id="LSMT01000520">
    <property type="protein sequence ID" value="PFX16755.1"/>
    <property type="molecule type" value="Genomic_DNA"/>
</dbReference>
<dbReference type="PANTHER" id="PTHR24171">
    <property type="entry name" value="ANKYRIN REPEAT DOMAIN-CONTAINING PROTEIN 39-RELATED"/>
    <property type="match status" value="1"/>
</dbReference>
<evidence type="ECO:0000256" key="2">
    <source>
        <dbReference type="ARBA" id="ARBA00023043"/>
    </source>
</evidence>
<evidence type="ECO:0000313" key="5">
    <source>
        <dbReference type="EMBL" id="PFX16755.1"/>
    </source>
</evidence>
<dbReference type="SUPFAM" id="SSF48403">
    <property type="entry name" value="Ankyrin repeat"/>
    <property type="match status" value="1"/>
</dbReference>
<proteinExistence type="predicted"/>
<dbReference type="PROSITE" id="PS50088">
    <property type="entry name" value="ANK_REPEAT"/>
    <property type="match status" value="2"/>
</dbReference>
<feature type="compositionally biased region" description="Basic and acidic residues" evidence="4">
    <location>
        <begin position="254"/>
        <end position="267"/>
    </location>
</feature>
<dbReference type="InterPro" id="IPR002110">
    <property type="entry name" value="Ankyrin_rpt"/>
</dbReference>
<feature type="repeat" description="ANK" evidence="3">
    <location>
        <begin position="337"/>
        <end position="369"/>
    </location>
</feature>
<feature type="repeat" description="ANK" evidence="3">
    <location>
        <begin position="304"/>
        <end position="336"/>
    </location>
</feature>